<proteinExistence type="predicted"/>
<gene>
    <name evidence="4" type="ORF">E1B28_000371</name>
</gene>
<protein>
    <recommendedName>
        <fullName evidence="6">Alpha/beta-hydrolase</fullName>
    </recommendedName>
</protein>
<evidence type="ECO:0008006" key="6">
    <source>
        <dbReference type="Google" id="ProtNLM"/>
    </source>
</evidence>
<evidence type="ECO:0000313" key="4">
    <source>
        <dbReference type="EMBL" id="KAG7098416.1"/>
    </source>
</evidence>
<dbReference type="SUPFAM" id="SSF53474">
    <property type="entry name" value="alpha/beta-Hydrolases"/>
    <property type="match status" value="1"/>
</dbReference>
<dbReference type="Proteomes" id="UP001049176">
    <property type="component" value="Chromosome 1"/>
</dbReference>
<dbReference type="Gene3D" id="3.40.50.1820">
    <property type="entry name" value="alpha/beta hydrolase"/>
    <property type="match status" value="1"/>
</dbReference>
<keyword evidence="5" id="KW-1185">Reference proteome</keyword>
<comment type="caution">
    <text evidence="4">The sequence shown here is derived from an EMBL/GenBank/DDBJ whole genome shotgun (WGS) entry which is preliminary data.</text>
</comment>
<dbReference type="GO" id="GO:0008236">
    <property type="term" value="F:serine-type peptidase activity"/>
    <property type="evidence" value="ECO:0007669"/>
    <property type="project" value="InterPro"/>
</dbReference>
<dbReference type="Pfam" id="PF07859">
    <property type="entry name" value="Abhydrolase_3"/>
    <property type="match status" value="1"/>
</dbReference>
<dbReference type="GO" id="GO:0006508">
    <property type="term" value="P:proteolysis"/>
    <property type="evidence" value="ECO:0007669"/>
    <property type="project" value="InterPro"/>
</dbReference>
<feature type="domain" description="Peptidase S9 prolyl oligopeptidase catalytic" evidence="2">
    <location>
        <begin position="250"/>
        <end position="320"/>
    </location>
</feature>
<dbReference type="OrthoDB" id="408631at2759"/>
<accession>A0A9P7V1A1</accession>
<name>A0A9P7V1A1_9AGAR</name>
<dbReference type="EMBL" id="CM032181">
    <property type="protein sequence ID" value="KAG7098416.1"/>
    <property type="molecule type" value="Genomic_DNA"/>
</dbReference>
<reference evidence="4" key="1">
    <citation type="journal article" date="2021" name="Genome Biol. Evol.">
        <title>The assembled and annotated genome of the fairy-ring fungus Marasmius oreades.</title>
        <authorList>
            <person name="Hiltunen M."/>
            <person name="Ament-Velasquez S.L."/>
            <person name="Johannesson H."/>
        </authorList>
    </citation>
    <scope>NUCLEOTIDE SEQUENCE</scope>
    <source>
        <strain evidence="4">03SP1</strain>
    </source>
</reference>
<dbReference type="AlphaFoldDB" id="A0A9P7V1A1"/>
<evidence type="ECO:0000256" key="1">
    <source>
        <dbReference type="ARBA" id="ARBA00022801"/>
    </source>
</evidence>
<evidence type="ECO:0000313" key="5">
    <source>
        <dbReference type="Proteomes" id="UP001049176"/>
    </source>
</evidence>
<dbReference type="Pfam" id="PF00326">
    <property type="entry name" value="Peptidase_S9"/>
    <property type="match status" value="1"/>
</dbReference>
<keyword evidence="1" id="KW-0378">Hydrolase</keyword>
<dbReference type="RefSeq" id="XP_043014886.1">
    <property type="nucleotide sequence ID" value="XM_043146186.1"/>
</dbReference>
<dbReference type="InterPro" id="IPR001375">
    <property type="entry name" value="Peptidase_S9_cat"/>
</dbReference>
<dbReference type="KEGG" id="more:E1B28_000371"/>
<dbReference type="PANTHER" id="PTHR48081:SF3">
    <property type="entry name" value="ALPHA_BETA HYDROLASE FOLD-3 DOMAIN-CONTAINING PROTEIN"/>
    <property type="match status" value="1"/>
</dbReference>
<dbReference type="GeneID" id="66069447"/>
<sequence>MTDKKQPIKILFKQAEGIDIYMDVYLPMAATKEKPAPIVLFWHGGGLLQGSRTVLGPHQFESADKHKICLVSADYRLAPQFRFPAVLSDCASAMTYIQSSAFLEAVEGRADPSRVVVSGGSAGGWLALLCGMGIGFDECGLPRPPKVQGIAALYPITDMLDPFWSTKQHPVSYMEKVIPREDVEPFINPDSKESRIAASYLGERRSTLYHYMVQEALLPQLLLGGTNIPPSAFSVAPALDFLKESPNKYPVPPIYIVHGTIDDKVPVQQSRDVAAALERLKKNGANVDYEYDEIEGLNHLYDRETNNPMDKYYDFIKRVLRV</sequence>
<evidence type="ECO:0000259" key="3">
    <source>
        <dbReference type="Pfam" id="PF07859"/>
    </source>
</evidence>
<dbReference type="InterPro" id="IPR050300">
    <property type="entry name" value="GDXG_lipolytic_enzyme"/>
</dbReference>
<dbReference type="InterPro" id="IPR029058">
    <property type="entry name" value="AB_hydrolase_fold"/>
</dbReference>
<feature type="domain" description="Alpha/beta hydrolase fold-3" evidence="3">
    <location>
        <begin position="39"/>
        <end position="184"/>
    </location>
</feature>
<evidence type="ECO:0000259" key="2">
    <source>
        <dbReference type="Pfam" id="PF00326"/>
    </source>
</evidence>
<dbReference type="InterPro" id="IPR013094">
    <property type="entry name" value="AB_hydrolase_3"/>
</dbReference>
<dbReference type="PANTHER" id="PTHR48081">
    <property type="entry name" value="AB HYDROLASE SUPERFAMILY PROTEIN C4A8.06C"/>
    <property type="match status" value="1"/>
</dbReference>
<organism evidence="4 5">
    <name type="scientific">Marasmius oreades</name>
    <name type="common">fairy-ring Marasmius</name>
    <dbReference type="NCBI Taxonomy" id="181124"/>
    <lineage>
        <taxon>Eukaryota</taxon>
        <taxon>Fungi</taxon>
        <taxon>Dikarya</taxon>
        <taxon>Basidiomycota</taxon>
        <taxon>Agaricomycotina</taxon>
        <taxon>Agaricomycetes</taxon>
        <taxon>Agaricomycetidae</taxon>
        <taxon>Agaricales</taxon>
        <taxon>Marasmiineae</taxon>
        <taxon>Marasmiaceae</taxon>
        <taxon>Marasmius</taxon>
    </lineage>
</organism>